<dbReference type="Gene3D" id="3.30.2310.40">
    <property type="match status" value="1"/>
</dbReference>
<dbReference type="InterPro" id="IPR038493">
    <property type="entry name" value="MqsR_sf"/>
</dbReference>
<name>A0ABW5EXB0_9BURK</name>
<comment type="caution">
    <text evidence="1">The sequence shown here is derived from an EMBL/GenBank/DDBJ whole genome shotgun (WGS) entry which is preliminary data.</text>
</comment>
<organism evidence="1 2">
    <name type="scientific">Delftia deserti</name>
    <dbReference type="NCBI Taxonomy" id="1651218"/>
    <lineage>
        <taxon>Bacteria</taxon>
        <taxon>Pseudomonadati</taxon>
        <taxon>Pseudomonadota</taxon>
        <taxon>Betaproteobacteria</taxon>
        <taxon>Burkholderiales</taxon>
        <taxon>Comamonadaceae</taxon>
        <taxon>Delftia</taxon>
    </lineage>
</organism>
<proteinExistence type="predicted"/>
<gene>
    <name evidence="1" type="ORF">ACFSPV_28040</name>
</gene>
<evidence type="ECO:0000313" key="1">
    <source>
        <dbReference type="EMBL" id="MFD2322533.1"/>
    </source>
</evidence>
<accession>A0ABW5EXB0</accession>
<dbReference type="Pfam" id="PF15723">
    <property type="entry name" value="MqsR_toxin"/>
    <property type="match status" value="1"/>
</dbReference>
<dbReference type="Proteomes" id="UP001597287">
    <property type="component" value="Unassembled WGS sequence"/>
</dbReference>
<sequence>MANPTYLLVDVQTQIRALGRKAFTSTAIATAQDELGMTVEEMVGFICSRTDTTCFKTMESGKIPGVWMDVYNWLCPNKTQMAYVKVSLDPRSKVVISFKEL</sequence>
<dbReference type="RefSeq" id="WP_380109404.1">
    <property type="nucleotide sequence ID" value="NZ_JBHSIH010000001.1"/>
</dbReference>
<dbReference type="InterPro" id="IPR031451">
    <property type="entry name" value="MqsR_toxin"/>
</dbReference>
<dbReference type="EMBL" id="JBHUIG010000041">
    <property type="protein sequence ID" value="MFD2322533.1"/>
    <property type="molecule type" value="Genomic_DNA"/>
</dbReference>
<reference evidence="2" key="1">
    <citation type="journal article" date="2019" name="Int. J. Syst. Evol. Microbiol.">
        <title>The Global Catalogue of Microorganisms (GCM) 10K type strain sequencing project: providing services to taxonomists for standard genome sequencing and annotation.</title>
        <authorList>
            <consortium name="The Broad Institute Genomics Platform"/>
            <consortium name="The Broad Institute Genome Sequencing Center for Infectious Disease"/>
            <person name="Wu L."/>
            <person name="Ma J."/>
        </authorList>
    </citation>
    <scope>NUCLEOTIDE SEQUENCE [LARGE SCALE GENOMIC DNA]</scope>
    <source>
        <strain evidence="2">CCUG 62793</strain>
    </source>
</reference>
<protein>
    <submittedName>
        <fullName evidence="1">Type II toxin-antitoxin system MqsR family toxin</fullName>
    </submittedName>
</protein>
<keyword evidence="2" id="KW-1185">Reference proteome</keyword>
<evidence type="ECO:0000313" key="2">
    <source>
        <dbReference type="Proteomes" id="UP001597287"/>
    </source>
</evidence>